<dbReference type="FunFam" id="2.40.10.10:FF:000003">
    <property type="entry name" value="Transmembrane serine protease 3"/>
    <property type="match status" value="1"/>
</dbReference>
<dbReference type="PROSITE" id="PS00135">
    <property type="entry name" value="TRYPSIN_SER"/>
    <property type="match status" value="1"/>
</dbReference>
<evidence type="ECO:0000256" key="3">
    <source>
        <dbReference type="ARBA" id="ARBA00022825"/>
    </source>
</evidence>
<evidence type="ECO:0000256" key="4">
    <source>
        <dbReference type="ARBA" id="ARBA00023157"/>
    </source>
</evidence>
<evidence type="ECO:0000256" key="9">
    <source>
        <dbReference type="SAM" id="Phobius"/>
    </source>
</evidence>
<sequence length="454" mass="48889">MMTNTQAAEETRTPLNPSQAVKPGKHRKSMTAQRPQRRISARKAVIIAVLVLLILAILGVAAYFLKILIESKYFFCYKSLKFIPLELACDNKPDCSGGEDESNCVTNFGENSTFPVRLVSQDNVLQVYNGKSGWKSVCADGFTQQHTQIACQQLGYTSNPKFSSVPVQNVSSVLSTSFCAVASSSGVGIQTMVTDRKECGSGSVVTLSCSDCGAPTAQDRIVGGTDTIIQHWPWQVSLQQLGQHVCGGSIVSPFWIVTAAHCFSGSRKEVSRWRVISGTTYMTTLGGSSVETILINKKYDASQNDYDIAMMKLTSPIYVGDSSRPVCLPPYNLGLKAGDPLVVTGWGYLAENGDQVSPSLQMADVPLIDPTVCNSPSVYSGMTSPRMLCAGYLAGKVDACQGDSGGPLVYESTRWNLVGVVSWGVGCARPNQPGVYSNVGEMLNWVYSVMQALK</sequence>
<dbReference type="GO" id="GO:0004252">
    <property type="term" value="F:serine-type endopeptidase activity"/>
    <property type="evidence" value="ECO:0007669"/>
    <property type="project" value="InterPro"/>
</dbReference>
<gene>
    <name evidence="12" type="primary">tmprss4a</name>
</gene>
<dbReference type="InterPro" id="IPR001190">
    <property type="entry name" value="SRCR"/>
</dbReference>
<dbReference type="InterPro" id="IPR009003">
    <property type="entry name" value="Peptidase_S1_PA"/>
</dbReference>
<evidence type="ECO:0008006" key="14">
    <source>
        <dbReference type="Google" id="ProtNLM"/>
    </source>
</evidence>
<dbReference type="Proteomes" id="UP000694580">
    <property type="component" value="Chromosome 19"/>
</dbReference>
<dbReference type="PANTHER" id="PTHR24252">
    <property type="entry name" value="ACROSIN-RELATED"/>
    <property type="match status" value="1"/>
</dbReference>
<keyword evidence="3 7" id="KW-0720">Serine protease</keyword>
<dbReference type="SUPFAM" id="SSF50494">
    <property type="entry name" value="Trypsin-like serine proteases"/>
    <property type="match status" value="1"/>
</dbReference>
<dbReference type="AlphaFoldDB" id="A0AAY4CC48"/>
<keyword evidence="5" id="KW-0325">Glycoprotein</keyword>
<evidence type="ECO:0000256" key="1">
    <source>
        <dbReference type="ARBA" id="ARBA00022670"/>
    </source>
</evidence>
<dbReference type="Gene3D" id="3.10.250.10">
    <property type="entry name" value="SRCR-like domain"/>
    <property type="match status" value="1"/>
</dbReference>
<evidence type="ECO:0000259" key="10">
    <source>
        <dbReference type="PROSITE" id="PS50240"/>
    </source>
</evidence>
<feature type="transmembrane region" description="Helical" evidence="9">
    <location>
        <begin position="44"/>
        <end position="65"/>
    </location>
</feature>
<dbReference type="PROSITE" id="PS00134">
    <property type="entry name" value="TRYPSIN_HIS"/>
    <property type="match status" value="1"/>
</dbReference>
<evidence type="ECO:0000313" key="13">
    <source>
        <dbReference type="Proteomes" id="UP000694580"/>
    </source>
</evidence>
<dbReference type="Gene3D" id="2.40.10.10">
    <property type="entry name" value="Trypsin-like serine proteases"/>
    <property type="match status" value="2"/>
</dbReference>
<dbReference type="InterPro" id="IPR018114">
    <property type="entry name" value="TRYPSIN_HIS"/>
</dbReference>
<dbReference type="CDD" id="cd00112">
    <property type="entry name" value="LDLa"/>
    <property type="match status" value="1"/>
</dbReference>
<accession>A0AAY4CC48</accession>
<dbReference type="SUPFAM" id="SSF56487">
    <property type="entry name" value="SRCR-like"/>
    <property type="match status" value="1"/>
</dbReference>
<keyword evidence="13" id="KW-1185">Reference proteome</keyword>
<organism evidence="12 13">
    <name type="scientific">Denticeps clupeoides</name>
    <name type="common">denticle herring</name>
    <dbReference type="NCBI Taxonomy" id="299321"/>
    <lineage>
        <taxon>Eukaryota</taxon>
        <taxon>Metazoa</taxon>
        <taxon>Chordata</taxon>
        <taxon>Craniata</taxon>
        <taxon>Vertebrata</taxon>
        <taxon>Euteleostomi</taxon>
        <taxon>Actinopterygii</taxon>
        <taxon>Neopterygii</taxon>
        <taxon>Teleostei</taxon>
        <taxon>Clupei</taxon>
        <taxon>Clupeiformes</taxon>
        <taxon>Denticipitoidei</taxon>
        <taxon>Denticipitidae</taxon>
        <taxon>Denticeps</taxon>
    </lineage>
</organism>
<name>A0AAY4CC48_9TELE</name>
<protein>
    <recommendedName>
        <fullName evidence="14">Transmembrane protease serine 4-like</fullName>
    </recommendedName>
</protein>
<reference evidence="12 13" key="1">
    <citation type="submission" date="2020-06" db="EMBL/GenBank/DDBJ databases">
        <authorList>
            <consortium name="Wellcome Sanger Institute Data Sharing"/>
        </authorList>
    </citation>
    <scope>NUCLEOTIDE SEQUENCE [LARGE SCALE GENOMIC DNA]</scope>
</reference>
<feature type="region of interest" description="Disordered" evidence="8">
    <location>
        <begin position="1"/>
        <end position="36"/>
    </location>
</feature>
<reference evidence="12" key="2">
    <citation type="submission" date="2025-08" db="UniProtKB">
        <authorList>
            <consortium name="Ensembl"/>
        </authorList>
    </citation>
    <scope>IDENTIFICATION</scope>
</reference>
<keyword evidence="2 7" id="KW-0378">Hydrolase</keyword>
<dbReference type="InterPro" id="IPR033116">
    <property type="entry name" value="TRYPSIN_SER"/>
</dbReference>
<dbReference type="PROSITE" id="PS50287">
    <property type="entry name" value="SRCR_2"/>
    <property type="match status" value="1"/>
</dbReference>
<proteinExistence type="predicted"/>
<dbReference type="GeneTree" id="ENSGT00940000155207"/>
<feature type="compositionally biased region" description="Basic residues" evidence="8">
    <location>
        <begin position="23"/>
        <end position="36"/>
    </location>
</feature>
<dbReference type="Ensembl" id="ENSDCDT00010037661.1">
    <property type="protein sequence ID" value="ENSDCDP00010030299.1"/>
    <property type="gene ID" value="ENSDCDG00010019463.1"/>
</dbReference>
<dbReference type="Pfam" id="PF00089">
    <property type="entry name" value="Trypsin"/>
    <property type="match status" value="1"/>
</dbReference>
<comment type="caution">
    <text evidence="6">Lacks conserved residue(s) required for the propagation of feature annotation.</text>
</comment>
<dbReference type="CDD" id="cd00190">
    <property type="entry name" value="Tryp_SPc"/>
    <property type="match status" value="1"/>
</dbReference>
<dbReference type="Pfam" id="PF15494">
    <property type="entry name" value="SRCR_2"/>
    <property type="match status" value="1"/>
</dbReference>
<evidence type="ECO:0000259" key="11">
    <source>
        <dbReference type="PROSITE" id="PS50287"/>
    </source>
</evidence>
<keyword evidence="9" id="KW-1133">Transmembrane helix</keyword>
<dbReference type="SMART" id="SM00020">
    <property type="entry name" value="Tryp_SPc"/>
    <property type="match status" value="1"/>
</dbReference>
<keyword evidence="9" id="KW-0472">Membrane</keyword>
<dbReference type="GO" id="GO:0016020">
    <property type="term" value="C:membrane"/>
    <property type="evidence" value="ECO:0007669"/>
    <property type="project" value="InterPro"/>
</dbReference>
<dbReference type="InterPro" id="IPR043504">
    <property type="entry name" value="Peptidase_S1_PA_chymotrypsin"/>
</dbReference>
<dbReference type="InterPro" id="IPR036055">
    <property type="entry name" value="LDL_receptor-like_sf"/>
</dbReference>
<dbReference type="GO" id="GO:0006508">
    <property type="term" value="P:proteolysis"/>
    <property type="evidence" value="ECO:0007669"/>
    <property type="project" value="UniProtKB-KW"/>
</dbReference>
<evidence type="ECO:0000256" key="7">
    <source>
        <dbReference type="RuleBase" id="RU363034"/>
    </source>
</evidence>
<dbReference type="PANTHER" id="PTHR24252:SF17">
    <property type="entry name" value="SUPPRESSOR OF TUMORIGENICITY 14 PROTEIN HOMOLOG-RELATED"/>
    <property type="match status" value="1"/>
</dbReference>
<dbReference type="RefSeq" id="XP_028818920.1">
    <property type="nucleotide sequence ID" value="XM_028963087.1"/>
</dbReference>
<dbReference type="SUPFAM" id="SSF57424">
    <property type="entry name" value="LDL receptor-like module"/>
    <property type="match status" value="1"/>
</dbReference>
<dbReference type="InterPro" id="IPR001254">
    <property type="entry name" value="Trypsin_dom"/>
</dbReference>
<dbReference type="SMART" id="SM00202">
    <property type="entry name" value="SR"/>
    <property type="match status" value="1"/>
</dbReference>
<keyword evidence="9" id="KW-0812">Transmembrane</keyword>
<evidence type="ECO:0000256" key="5">
    <source>
        <dbReference type="ARBA" id="ARBA00023180"/>
    </source>
</evidence>
<dbReference type="PRINTS" id="PR00722">
    <property type="entry name" value="CHYMOTRYPSIN"/>
</dbReference>
<reference evidence="12" key="3">
    <citation type="submission" date="2025-09" db="UniProtKB">
        <authorList>
            <consortium name="Ensembl"/>
        </authorList>
    </citation>
    <scope>IDENTIFICATION</scope>
</reference>
<keyword evidence="1 7" id="KW-0645">Protease</keyword>
<evidence type="ECO:0000256" key="8">
    <source>
        <dbReference type="SAM" id="MobiDB-lite"/>
    </source>
</evidence>
<evidence type="ECO:0000256" key="2">
    <source>
        <dbReference type="ARBA" id="ARBA00022801"/>
    </source>
</evidence>
<feature type="domain" description="SRCR" evidence="11">
    <location>
        <begin position="116"/>
        <end position="210"/>
    </location>
</feature>
<evidence type="ECO:0000256" key="6">
    <source>
        <dbReference type="PROSITE-ProRule" id="PRU00196"/>
    </source>
</evidence>
<feature type="domain" description="Peptidase S1" evidence="10">
    <location>
        <begin position="221"/>
        <end position="451"/>
    </location>
</feature>
<dbReference type="InterPro" id="IPR001314">
    <property type="entry name" value="Peptidase_S1A"/>
</dbReference>
<evidence type="ECO:0000313" key="12">
    <source>
        <dbReference type="Ensembl" id="ENSDCDP00010030299.1"/>
    </source>
</evidence>
<keyword evidence="4" id="KW-1015">Disulfide bond</keyword>
<dbReference type="InterPro" id="IPR036772">
    <property type="entry name" value="SRCR-like_dom_sf"/>
</dbReference>
<feature type="compositionally biased region" description="Polar residues" evidence="8">
    <location>
        <begin position="1"/>
        <end position="19"/>
    </location>
</feature>
<dbReference type="InterPro" id="IPR002172">
    <property type="entry name" value="LDrepeatLR_classA_rpt"/>
</dbReference>
<dbReference type="PROSITE" id="PS50240">
    <property type="entry name" value="TRYPSIN_DOM"/>
    <property type="match status" value="1"/>
</dbReference>
<dbReference type="GeneID" id="114769764"/>
<dbReference type="Gene3D" id="4.10.400.10">
    <property type="entry name" value="Low-density Lipoprotein Receptor"/>
    <property type="match status" value="1"/>
</dbReference>